<evidence type="ECO:0000313" key="2">
    <source>
        <dbReference type="EMBL" id="OEJ21214.1"/>
    </source>
</evidence>
<dbReference type="Pfam" id="PF00583">
    <property type="entry name" value="Acetyltransf_1"/>
    <property type="match status" value="1"/>
</dbReference>
<dbReference type="Gene3D" id="3.40.630.30">
    <property type="match status" value="2"/>
</dbReference>
<gene>
    <name evidence="2" type="ORF">AS594_36880</name>
</gene>
<dbReference type="InterPro" id="IPR016181">
    <property type="entry name" value="Acyl_CoA_acyltransferase"/>
</dbReference>
<sequence>MVETVSPARGMNLRPYSPADAPAVLVLVEADRIPGQPRTTPAMLSEALEGRSLVDAGWWAELNKPVTQVAVNRAGAVVGVVSYAPRARDYTGQLLCLHCREDETTADALLHHALTALPARRVEAFQFASALSLGLEALPVGHRPATVRALEQAGFTGKRLWRYMRADLPAPTLPRLPHVHIGPDPSDSSRRRLEVRQDGSTVAEAVIGSPVQGVGVLWWIEVAADTRKRGLGRAMLGSVLDALTGLGAKEAILYVDDDAPPGHERDRTAANRLYESAGFAEIDRLHSYTVSGTGLRGGGRSGCAGPLQPGTHLHQSRSLANEDGLVLHRDRRPSVRSTTSCRPVLSDSELVLLQLLLVSLGLGGQALLRASHHPLGGFDFDPDLGGRRLGPFMQSVPGQVGPREPVAQPGQARPVVARVIAIALCCRAIGLDAQRAVYCILHQRVDLFLALGDGLLQALEPLVGVA</sequence>
<proteinExistence type="predicted"/>
<name>A0A1E5NY40_9ACTN</name>
<dbReference type="InterPro" id="IPR000182">
    <property type="entry name" value="GNAT_dom"/>
</dbReference>
<accession>A0A1E5NY40</accession>
<organism evidence="2 3">
    <name type="scientific">Streptomyces agglomeratus</name>
    <dbReference type="NCBI Taxonomy" id="285458"/>
    <lineage>
        <taxon>Bacteria</taxon>
        <taxon>Bacillati</taxon>
        <taxon>Actinomycetota</taxon>
        <taxon>Actinomycetes</taxon>
        <taxon>Kitasatosporales</taxon>
        <taxon>Streptomycetaceae</taxon>
        <taxon>Streptomyces</taxon>
    </lineage>
</organism>
<evidence type="ECO:0000313" key="3">
    <source>
        <dbReference type="Proteomes" id="UP000095759"/>
    </source>
</evidence>
<feature type="domain" description="N-acetyltransferase" evidence="1">
    <location>
        <begin position="145"/>
        <end position="296"/>
    </location>
</feature>
<dbReference type="EMBL" id="MEHJ01000002">
    <property type="protein sequence ID" value="OEJ21214.1"/>
    <property type="molecule type" value="Genomic_DNA"/>
</dbReference>
<dbReference type="AlphaFoldDB" id="A0A1E5NY40"/>
<dbReference type="GO" id="GO:0016747">
    <property type="term" value="F:acyltransferase activity, transferring groups other than amino-acyl groups"/>
    <property type="evidence" value="ECO:0007669"/>
    <property type="project" value="InterPro"/>
</dbReference>
<dbReference type="Proteomes" id="UP000095759">
    <property type="component" value="Unassembled WGS sequence"/>
</dbReference>
<reference evidence="2 3" key="1">
    <citation type="submission" date="2016-08" db="EMBL/GenBank/DDBJ databases">
        <title>Complete genome sequence of Streptomyces agglomeratus strain 6-3-2, a novel anti-MRSA actinomycete isolated from Wuli of Tebit, China.</title>
        <authorList>
            <person name="Chen X."/>
        </authorList>
    </citation>
    <scope>NUCLEOTIDE SEQUENCE [LARGE SCALE GENOMIC DNA]</scope>
    <source>
        <strain evidence="2 3">6-3-2</strain>
    </source>
</reference>
<comment type="caution">
    <text evidence="2">The sequence shown here is derived from an EMBL/GenBank/DDBJ whole genome shotgun (WGS) entry which is preliminary data.</text>
</comment>
<evidence type="ECO:0000259" key="1">
    <source>
        <dbReference type="PROSITE" id="PS51186"/>
    </source>
</evidence>
<keyword evidence="3" id="KW-1185">Reference proteome</keyword>
<dbReference type="SUPFAM" id="SSF55729">
    <property type="entry name" value="Acyl-CoA N-acyltransferases (Nat)"/>
    <property type="match status" value="1"/>
</dbReference>
<protein>
    <recommendedName>
        <fullName evidence="1">N-acetyltransferase domain-containing protein</fullName>
    </recommendedName>
</protein>
<dbReference type="PROSITE" id="PS51186">
    <property type="entry name" value="GNAT"/>
    <property type="match status" value="1"/>
</dbReference>